<dbReference type="InterPro" id="IPR046829">
    <property type="entry name" value="Calmod_bind_C"/>
</dbReference>
<feature type="region of interest" description="Disordered" evidence="8">
    <location>
        <begin position="1"/>
        <end position="23"/>
    </location>
</feature>
<dbReference type="PANTHER" id="PTHR31713">
    <property type="entry name" value="OS02G0177800 PROTEIN"/>
    <property type="match status" value="1"/>
</dbReference>
<dbReference type="InterPro" id="IPR012416">
    <property type="entry name" value="CBP60"/>
</dbReference>
<evidence type="ECO:0000256" key="4">
    <source>
        <dbReference type="ARBA" id="ARBA00023125"/>
    </source>
</evidence>
<dbReference type="Pfam" id="PF20452">
    <property type="entry name" value="Calmod_bind_C"/>
    <property type="match status" value="1"/>
</dbReference>
<comment type="similarity">
    <text evidence="2">Belongs to the plant ACBP60 protein family.</text>
</comment>
<keyword evidence="3" id="KW-0805">Transcription regulation</keyword>
<evidence type="ECO:0000256" key="1">
    <source>
        <dbReference type="ARBA" id="ARBA00004123"/>
    </source>
</evidence>
<keyword evidence="5" id="KW-0010">Activator</keyword>
<evidence type="ECO:0000256" key="6">
    <source>
        <dbReference type="ARBA" id="ARBA00023163"/>
    </source>
</evidence>
<dbReference type="Proteomes" id="UP000077755">
    <property type="component" value="Chromosome 4"/>
</dbReference>
<accession>A0AAF1AVR8</accession>
<evidence type="ECO:0000259" key="11">
    <source>
        <dbReference type="Pfam" id="PF20452"/>
    </source>
</evidence>
<evidence type="ECO:0000256" key="2">
    <source>
        <dbReference type="ARBA" id="ARBA00007214"/>
    </source>
</evidence>
<dbReference type="GO" id="GO:0080142">
    <property type="term" value="P:regulation of salicylic acid biosynthetic process"/>
    <property type="evidence" value="ECO:0007669"/>
    <property type="project" value="TreeGrafter"/>
</dbReference>
<dbReference type="PANTHER" id="PTHR31713:SF42">
    <property type="entry name" value="PROTEIN SAR DEFICIENT 1"/>
    <property type="match status" value="1"/>
</dbReference>
<reference evidence="12" key="2">
    <citation type="submission" date="2022-03" db="EMBL/GenBank/DDBJ databases">
        <title>Draft title - Genomic analysis of global carrot germplasm unveils the trajectory of domestication and the origin of high carotenoid orange carrot.</title>
        <authorList>
            <person name="Iorizzo M."/>
            <person name="Ellison S."/>
            <person name="Senalik D."/>
            <person name="Macko-Podgorni A."/>
            <person name="Grzebelus D."/>
            <person name="Bostan H."/>
            <person name="Rolling W."/>
            <person name="Curaba J."/>
            <person name="Simon P."/>
        </authorList>
    </citation>
    <scope>NUCLEOTIDE SEQUENCE</scope>
    <source>
        <tissue evidence="12">Leaf</tissue>
    </source>
</reference>
<dbReference type="GO" id="GO:0043565">
    <property type="term" value="F:sequence-specific DNA binding"/>
    <property type="evidence" value="ECO:0007669"/>
    <property type="project" value="TreeGrafter"/>
</dbReference>
<evidence type="ECO:0000313" key="12">
    <source>
        <dbReference type="EMBL" id="WOG96749.1"/>
    </source>
</evidence>
<dbReference type="AlphaFoldDB" id="A0AAF1AVR8"/>
<dbReference type="GO" id="GO:0003700">
    <property type="term" value="F:DNA-binding transcription factor activity"/>
    <property type="evidence" value="ECO:0007669"/>
    <property type="project" value="TreeGrafter"/>
</dbReference>
<keyword evidence="6" id="KW-0804">Transcription</keyword>
<feature type="domain" description="Calmodulin binding protein central" evidence="10">
    <location>
        <begin position="247"/>
        <end position="312"/>
    </location>
</feature>
<organism evidence="12 13">
    <name type="scientific">Daucus carota subsp. sativus</name>
    <name type="common">Carrot</name>
    <dbReference type="NCBI Taxonomy" id="79200"/>
    <lineage>
        <taxon>Eukaryota</taxon>
        <taxon>Viridiplantae</taxon>
        <taxon>Streptophyta</taxon>
        <taxon>Embryophyta</taxon>
        <taxon>Tracheophyta</taxon>
        <taxon>Spermatophyta</taxon>
        <taxon>Magnoliopsida</taxon>
        <taxon>eudicotyledons</taxon>
        <taxon>Gunneridae</taxon>
        <taxon>Pentapetalae</taxon>
        <taxon>asterids</taxon>
        <taxon>campanulids</taxon>
        <taxon>Apiales</taxon>
        <taxon>Apiaceae</taxon>
        <taxon>Apioideae</taxon>
        <taxon>Scandiceae</taxon>
        <taxon>Daucinae</taxon>
        <taxon>Daucus</taxon>
        <taxon>Daucus sect. Daucus</taxon>
    </lineage>
</organism>
<protein>
    <submittedName>
        <fullName evidence="12">Uncharacterized protein</fullName>
    </submittedName>
</protein>
<comment type="subcellular location">
    <subcellularLocation>
        <location evidence="1">Nucleus</location>
    </subcellularLocation>
</comment>
<sequence>MAAKRCFDEHDSSSDKHNEKKRKPGSLFASLVREVMTRNFLQNFSSTLEPMFRRVVQEEVEHGLGLATRTVGSSSSLSTIQGSESSCLKLSLSARLSLPMYTASKIVDLEGNPLQIILLETRGDRTIQTSLPYPVKVEIVVLDGDFPQGDGETWTSEEFEVNIVRARTGKRPLLTGESHVTMRNGTVPLGEVEFTDNSSWVRSRKFRLGARVVQRSGGEMKIQEAISEAFTVRDHRGELYKKHHPPMLEDEVWRLEKIGKGGSYHQKLASEGILTVQDFLKLYTVEPSKLRAILGGMSEKMWEVTIKHARNCDLGRKLYVYGGPNYTMILNPICEVVKLVVDGQTFTTHQYLSSLNRGYVEDMVKRAYANWNSLQEVDGQLSETALLTRGDLVDQFPNNDQIIATSFQHHALFPDQLATSSVQQNAQAQGSGWLETTTGFVCTPVECGLPYTFDDAPSDGELSPAIPFARGT</sequence>
<keyword evidence="13" id="KW-1185">Reference proteome</keyword>
<evidence type="ECO:0000256" key="3">
    <source>
        <dbReference type="ARBA" id="ARBA00023015"/>
    </source>
</evidence>
<dbReference type="Pfam" id="PF07887">
    <property type="entry name" value="Calmodulin_bind"/>
    <property type="match status" value="1"/>
</dbReference>
<dbReference type="GO" id="GO:0005516">
    <property type="term" value="F:calmodulin binding"/>
    <property type="evidence" value="ECO:0007669"/>
    <property type="project" value="InterPro"/>
</dbReference>
<name>A0AAF1AVR8_DAUCS</name>
<evidence type="ECO:0000256" key="5">
    <source>
        <dbReference type="ARBA" id="ARBA00023159"/>
    </source>
</evidence>
<dbReference type="KEGG" id="dcr:108217860"/>
<dbReference type="Pfam" id="PF20451">
    <property type="entry name" value="Calmod_bind_M"/>
    <property type="match status" value="1"/>
</dbReference>
<feature type="domain" description="Calmodulin binding protein-like N-terminal" evidence="9">
    <location>
        <begin position="88"/>
        <end position="235"/>
    </location>
</feature>
<dbReference type="InterPro" id="IPR046831">
    <property type="entry name" value="Calmodulin_bind_N"/>
</dbReference>
<feature type="domain" description="Calmodulin binding protein C-terminal" evidence="11">
    <location>
        <begin position="317"/>
        <end position="377"/>
    </location>
</feature>
<feature type="compositionally biased region" description="Basic and acidic residues" evidence="8">
    <location>
        <begin position="1"/>
        <end position="18"/>
    </location>
</feature>
<evidence type="ECO:0000313" key="13">
    <source>
        <dbReference type="Proteomes" id="UP000077755"/>
    </source>
</evidence>
<proteinExistence type="inferred from homology"/>
<keyword evidence="4" id="KW-0238">DNA-binding</keyword>
<evidence type="ECO:0000256" key="8">
    <source>
        <dbReference type="SAM" id="MobiDB-lite"/>
    </source>
</evidence>
<evidence type="ECO:0000259" key="10">
    <source>
        <dbReference type="Pfam" id="PF20451"/>
    </source>
</evidence>
<reference evidence="12" key="1">
    <citation type="journal article" date="2016" name="Nat. Genet.">
        <title>A high-quality carrot genome assembly provides new insights into carotenoid accumulation and asterid genome evolution.</title>
        <authorList>
            <person name="Iorizzo M."/>
            <person name="Ellison S."/>
            <person name="Senalik D."/>
            <person name="Zeng P."/>
            <person name="Satapoomin P."/>
            <person name="Huang J."/>
            <person name="Bowman M."/>
            <person name="Iovene M."/>
            <person name="Sanseverino W."/>
            <person name="Cavagnaro P."/>
            <person name="Yildiz M."/>
            <person name="Macko-Podgorni A."/>
            <person name="Moranska E."/>
            <person name="Grzebelus E."/>
            <person name="Grzebelus D."/>
            <person name="Ashrafi H."/>
            <person name="Zheng Z."/>
            <person name="Cheng S."/>
            <person name="Spooner D."/>
            <person name="Van Deynze A."/>
            <person name="Simon P."/>
        </authorList>
    </citation>
    <scope>NUCLEOTIDE SEQUENCE</scope>
    <source>
        <tissue evidence="12">Leaf</tissue>
    </source>
</reference>
<dbReference type="EMBL" id="CP093346">
    <property type="protein sequence ID" value="WOG96749.1"/>
    <property type="molecule type" value="Genomic_DNA"/>
</dbReference>
<keyword evidence="7" id="KW-0539">Nucleus</keyword>
<dbReference type="GO" id="GO:0005634">
    <property type="term" value="C:nucleus"/>
    <property type="evidence" value="ECO:0007669"/>
    <property type="project" value="UniProtKB-SubCell"/>
</dbReference>
<evidence type="ECO:0000256" key="7">
    <source>
        <dbReference type="ARBA" id="ARBA00023242"/>
    </source>
</evidence>
<gene>
    <name evidence="12" type="ORF">DCAR_0416085</name>
</gene>
<dbReference type="InterPro" id="IPR046830">
    <property type="entry name" value="Calmod_bind_M"/>
</dbReference>
<evidence type="ECO:0000259" key="9">
    <source>
        <dbReference type="Pfam" id="PF07887"/>
    </source>
</evidence>